<gene>
    <name evidence="1" type="ORF">FocTR4_00015154</name>
</gene>
<proteinExistence type="predicted"/>
<protein>
    <submittedName>
        <fullName evidence="1">Uncharacterized protein</fullName>
    </submittedName>
</protein>
<sequence>MKTDRMRPAPRRFPKACKTLSRKELRRAFQTLYAHLNLVGDKRLTMPRFTLPAPTPVNPPIRRMPKMIDRSQYCPRRSKRRFLGLLRGLYQTLFTIQEIHQSKESRSKF</sequence>
<organism evidence="1 2">
    <name type="scientific">Fusarium oxysporum f. sp. cubense</name>
    <dbReference type="NCBI Taxonomy" id="61366"/>
    <lineage>
        <taxon>Eukaryota</taxon>
        <taxon>Fungi</taxon>
        <taxon>Dikarya</taxon>
        <taxon>Ascomycota</taxon>
        <taxon>Pezizomycotina</taxon>
        <taxon>Sordariomycetes</taxon>
        <taxon>Hypocreomycetidae</taxon>
        <taxon>Hypocreales</taxon>
        <taxon>Nectriaceae</taxon>
        <taxon>Fusarium</taxon>
        <taxon>Fusarium oxysporum species complex</taxon>
    </lineage>
</organism>
<reference evidence="1 2" key="1">
    <citation type="submission" date="2019-07" db="EMBL/GenBank/DDBJ databases">
        <title>The First High-Quality Draft Genome Sequence of the Causal Agent of the Current Panama Disease Epidemic.</title>
        <authorList>
            <person name="Warmington R.J."/>
            <person name="Kay W."/>
            <person name="Jeffries A."/>
            <person name="Bebber D."/>
            <person name="Moore K."/>
            <person name="Studholme D.J."/>
        </authorList>
    </citation>
    <scope>NUCLEOTIDE SEQUENCE [LARGE SCALE GENOMIC DNA]</scope>
    <source>
        <strain evidence="1 2">TR4</strain>
    </source>
</reference>
<accession>A0A5C6SWJ8</accession>
<comment type="caution">
    <text evidence="1">The sequence shown here is derived from an EMBL/GenBank/DDBJ whole genome shotgun (WGS) entry which is preliminary data.</text>
</comment>
<evidence type="ECO:0000313" key="1">
    <source>
        <dbReference type="EMBL" id="TXC03037.1"/>
    </source>
</evidence>
<dbReference type="AlphaFoldDB" id="A0A5C6SWJ8"/>
<dbReference type="EMBL" id="VMNF01000008">
    <property type="protein sequence ID" value="TXC03037.1"/>
    <property type="molecule type" value="Genomic_DNA"/>
</dbReference>
<dbReference type="Proteomes" id="UP000321331">
    <property type="component" value="Unassembled WGS sequence"/>
</dbReference>
<name>A0A5C6SWJ8_FUSOC</name>
<evidence type="ECO:0000313" key="2">
    <source>
        <dbReference type="Proteomes" id="UP000321331"/>
    </source>
</evidence>